<proteinExistence type="predicted"/>
<dbReference type="AlphaFoldDB" id="A0A0E0E3D2"/>
<evidence type="ECO:0000313" key="2">
    <source>
        <dbReference type="Proteomes" id="UP000008021"/>
    </source>
</evidence>
<keyword evidence="2" id="KW-1185">Reference proteome</keyword>
<sequence>MVHAEPFLDKILTATREFFHLSPEEKVMYSNMVDADDGGAERFLPEVYRIDHIDTNR</sequence>
<dbReference type="Proteomes" id="UP000008021">
    <property type="component" value="Chromosome 6"/>
</dbReference>
<dbReference type="HOGENOM" id="CLU_2999800_0_0_1"/>
<evidence type="ECO:0008006" key="3">
    <source>
        <dbReference type="Google" id="ProtNLM"/>
    </source>
</evidence>
<accession>A0A0E0E3D2</accession>
<name>A0A0E0E3D2_9ORYZ</name>
<dbReference type="EnsemblPlants" id="OMERI06G20190.1">
    <property type="protein sequence ID" value="OMERI06G20190.1"/>
    <property type="gene ID" value="OMERI06G20190"/>
</dbReference>
<reference evidence="1" key="1">
    <citation type="submission" date="2015-04" db="UniProtKB">
        <authorList>
            <consortium name="EnsemblPlants"/>
        </authorList>
    </citation>
    <scope>IDENTIFICATION</scope>
</reference>
<protein>
    <recommendedName>
        <fullName evidence="3">Non-haem dioxygenase N-terminal domain-containing protein</fullName>
    </recommendedName>
</protein>
<reference evidence="1" key="2">
    <citation type="submission" date="2018-05" db="EMBL/GenBank/DDBJ databases">
        <title>OmerRS3 (Oryza meridionalis Reference Sequence Version 3).</title>
        <authorList>
            <person name="Zhang J."/>
            <person name="Kudrna D."/>
            <person name="Lee S."/>
            <person name="Talag J."/>
            <person name="Welchert J."/>
            <person name="Wing R.A."/>
        </authorList>
    </citation>
    <scope>NUCLEOTIDE SEQUENCE [LARGE SCALE GENOMIC DNA]</scope>
    <source>
        <strain evidence="1">cv. OR44</strain>
    </source>
</reference>
<evidence type="ECO:0000313" key="1">
    <source>
        <dbReference type="EnsemblPlants" id="OMERI06G20190.1"/>
    </source>
</evidence>
<organism evidence="1">
    <name type="scientific">Oryza meridionalis</name>
    <dbReference type="NCBI Taxonomy" id="40149"/>
    <lineage>
        <taxon>Eukaryota</taxon>
        <taxon>Viridiplantae</taxon>
        <taxon>Streptophyta</taxon>
        <taxon>Embryophyta</taxon>
        <taxon>Tracheophyta</taxon>
        <taxon>Spermatophyta</taxon>
        <taxon>Magnoliopsida</taxon>
        <taxon>Liliopsida</taxon>
        <taxon>Poales</taxon>
        <taxon>Poaceae</taxon>
        <taxon>BOP clade</taxon>
        <taxon>Oryzoideae</taxon>
        <taxon>Oryzeae</taxon>
        <taxon>Oryzinae</taxon>
        <taxon>Oryza</taxon>
    </lineage>
</organism>
<dbReference type="Gramene" id="OMERI06G20190.1">
    <property type="protein sequence ID" value="OMERI06G20190.1"/>
    <property type="gene ID" value="OMERI06G20190"/>
</dbReference>